<keyword evidence="2" id="KW-1185">Reference proteome</keyword>
<dbReference type="EMBL" id="CAIF01000103">
    <property type="protein sequence ID" value="CCH44039.1"/>
    <property type="molecule type" value="Genomic_DNA"/>
</dbReference>
<gene>
    <name evidence="1" type="ORF">BN7_3598</name>
</gene>
<dbReference type="AlphaFoldDB" id="K0KRT3"/>
<evidence type="ECO:0000313" key="2">
    <source>
        <dbReference type="Proteomes" id="UP000009328"/>
    </source>
</evidence>
<protein>
    <submittedName>
        <fullName evidence="1">Uncharacterized protein</fullName>
    </submittedName>
</protein>
<organism evidence="1 2">
    <name type="scientific">Wickerhamomyces ciferrii (strain ATCC 14091 / BCRC 22168 / CBS 111 / JCM 3599 / NBRC 0793 / NRRL Y-1031 F-60-10)</name>
    <name type="common">Yeast</name>
    <name type="synonym">Pichia ciferrii</name>
    <dbReference type="NCBI Taxonomy" id="1206466"/>
    <lineage>
        <taxon>Eukaryota</taxon>
        <taxon>Fungi</taxon>
        <taxon>Dikarya</taxon>
        <taxon>Ascomycota</taxon>
        <taxon>Saccharomycotina</taxon>
        <taxon>Saccharomycetes</taxon>
        <taxon>Phaffomycetales</taxon>
        <taxon>Wickerhamomycetaceae</taxon>
        <taxon>Wickerhamomyces</taxon>
    </lineage>
</organism>
<accession>K0KRT3</accession>
<evidence type="ECO:0000313" key="1">
    <source>
        <dbReference type="EMBL" id="CCH44039.1"/>
    </source>
</evidence>
<dbReference type="InParanoid" id="K0KRT3"/>
<dbReference type="HOGENOM" id="CLU_664311_0_0_1"/>
<reference evidence="1 2" key="1">
    <citation type="journal article" date="2012" name="Eukaryot. Cell">
        <title>Draft genome sequence of Wickerhamomyces ciferrii NRRL Y-1031 F-60-10.</title>
        <authorList>
            <person name="Schneider J."/>
            <person name="Andrea H."/>
            <person name="Blom J."/>
            <person name="Jaenicke S."/>
            <person name="Ruckert C."/>
            <person name="Schorsch C."/>
            <person name="Szczepanowski R."/>
            <person name="Farwick M."/>
            <person name="Goesmann A."/>
            <person name="Puhler A."/>
            <person name="Schaffer S."/>
            <person name="Tauch A."/>
            <person name="Kohler T."/>
            <person name="Brinkrolf K."/>
        </authorList>
    </citation>
    <scope>NUCLEOTIDE SEQUENCE [LARGE SCALE GENOMIC DNA]</scope>
    <source>
        <strain evidence="2">ATCC 14091 / BCRC 22168 / CBS 111 / JCM 3599 / NBRC 0793 / NRRL Y-1031 F-60-10</strain>
    </source>
</reference>
<dbReference type="Proteomes" id="UP000009328">
    <property type="component" value="Unassembled WGS sequence"/>
</dbReference>
<proteinExistence type="predicted"/>
<comment type="caution">
    <text evidence="1">The sequence shown here is derived from an EMBL/GenBank/DDBJ whole genome shotgun (WGS) entry which is preliminary data.</text>
</comment>
<name>K0KRT3_WICCF</name>
<sequence length="414" mass="47508">MADLRSTESKFVRSVKAQLLEDRQVYLVTAYTHDLEINKILEDGKIQLIRRIKVNNGAITDISPVKTGCGEYRSWLIIVLDETRIQYRAFQTIDDDFIVDDFPMKSGRKQLHLIPGSLKEDPHNYFFNCFAKEGYAIIFRQKGRGFAKMRGDPNFKTVMESKDSKGLKFFLKPEIWPYSMFLNDNGHDILTFDTAPSDEGAFVFSLVRRNREGKYFYSNPIWKEKTYESYMSNCYDGPILEPVAPISTVVEWKGSILFSKTSIYLRGSPYSLGVNSRFNVNSIKLPENVRMEYQDGGQEEGSYYRFVFTNREFDVIATAPYLRGTLIVERNGDLSLLSFKLKGDDGLSGASVKEMSISKIEGSLPSNIQSFMKLKLNVYITRLENSTTLIFKIDDNKLEIIQELIDNTSMIDNL</sequence>